<dbReference type="GO" id="GO:0003700">
    <property type="term" value="F:DNA-binding transcription factor activity"/>
    <property type="evidence" value="ECO:0007669"/>
    <property type="project" value="InterPro"/>
</dbReference>
<dbReference type="GeneID" id="111014145"/>
<dbReference type="InterPro" id="IPR045084">
    <property type="entry name" value="AIB/MYC-like"/>
</dbReference>
<keyword evidence="2 5" id="KW-0805">Transcription regulation</keyword>
<keyword evidence="3 5" id="KW-0804">Transcription</keyword>
<gene>
    <name evidence="7" type="primary">LOC111014145</name>
</gene>
<dbReference type="PANTHER" id="PTHR11514">
    <property type="entry name" value="MYC"/>
    <property type="match status" value="1"/>
</dbReference>
<sequence length="156" mass="17259">MEKPAGWKKGGYDALRRRGRPFSSLRALLPNVSEADNAAAVLFHAVSYINDLRTKIQQLESQLPNEEEVTSKGVEVEVVVEVEIVGGDKAVVRVETQGVRYAEARVMEALRDLELKLHHATISNLNNVTCQRLVVGLPSPQQTTQKGELTKISNKN</sequence>
<dbReference type="RefSeq" id="XP_022144465.1">
    <property type="nucleotide sequence ID" value="XM_022288773.1"/>
</dbReference>
<dbReference type="GO" id="GO:0000976">
    <property type="term" value="F:transcription cis-regulatory region binding"/>
    <property type="evidence" value="ECO:0007669"/>
    <property type="project" value="TreeGrafter"/>
</dbReference>
<dbReference type="OrthoDB" id="1926382at2759"/>
<evidence type="ECO:0000256" key="3">
    <source>
        <dbReference type="ARBA" id="ARBA00023163"/>
    </source>
</evidence>
<dbReference type="SUPFAM" id="SSF47459">
    <property type="entry name" value="HLH, helix-loop-helix DNA-binding domain"/>
    <property type="match status" value="1"/>
</dbReference>
<evidence type="ECO:0000256" key="5">
    <source>
        <dbReference type="RuleBase" id="RU369104"/>
    </source>
</evidence>
<dbReference type="GO" id="GO:0046983">
    <property type="term" value="F:protein dimerization activity"/>
    <property type="evidence" value="ECO:0007669"/>
    <property type="project" value="InterPro"/>
</dbReference>
<protein>
    <recommendedName>
        <fullName evidence="5">Transcription factor</fullName>
        <shortName evidence="5">bHLH transcription factor</shortName>
    </recommendedName>
    <alternativeName>
        <fullName evidence="5">Basic helix-loop-helix protein</fullName>
    </alternativeName>
</protein>
<dbReference type="InterPro" id="IPR036638">
    <property type="entry name" value="HLH_DNA-bd_sf"/>
</dbReference>
<evidence type="ECO:0000256" key="4">
    <source>
        <dbReference type="ARBA" id="ARBA00023242"/>
    </source>
</evidence>
<dbReference type="Proteomes" id="UP000504603">
    <property type="component" value="Unplaced"/>
</dbReference>
<dbReference type="AlphaFoldDB" id="A0A6J1CRP5"/>
<keyword evidence="6" id="KW-1185">Reference proteome</keyword>
<dbReference type="PANTHER" id="PTHR11514:SF40">
    <property type="entry name" value="TRANSCRIPTION FACTOR BHLH14"/>
    <property type="match status" value="1"/>
</dbReference>
<accession>A0A6J1CRP5</accession>
<reference evidence="7" key="1">
    <citation type="submission" date="2025-08" db="UniProtKB">
        <authorList>
            <consortium name="RefSeq"/>
        </authorList>
    </citation>
    <scope>IDENTIFICATION</scope>
    <source>
        <strain evidence="7">OHB3-1</strain>
    </source>
</reference>
<dbReference type="GO" id="GO:0005634">
    <property type="term" value="C:nucleus"/>
    <property type="evidence" value="ECO:0007669"/>
    <property type="project" value="UniProtKB-SubCell"/>
</dbReference>
<proteinExistence type="predicted"/>
<comment type="subcellular location">
    <subcellularLocation>
        <location evidence="1 5">Nucleus</location>
    </subcellularLocation>
</comment>
<name>A0A6J1CRP5_MOMCH</name>
<organism evidence="6 7">
    <name type="scientific">Momordica charantia</name>
    <name type="common">Bitter gourd</name>
    <name type="synonym">Balsam pear</name>
    <dbReference type="NCBI Taxonomy" id="3673"/>
    <lineage>
        <taxon>Eukaryota</taxon>
        <taxon>Viridiplantae</taxon>
        <taxon>Streptophyta</taxon>
        <taxon>Embryophyta</taxon>
        <taxon>Tracheophyta</taxon>
        <taxon>Spermatophyta</taxon>
        <taxon>Magnoliopsida</taxon>
        <taxon>eudicotyledons</taxon>
        <taxon>Gunneridae</taxon>
        <taxon>Pentapetalae</taxon>
        <taxon>rosids</taxon>
        <taxon>fabids</taxon>
        <taxon>Cucurbitales</taxon>
        <taxon>Cucurbitaceae</taxon>
        <taxon>Momordiceae</taxon>
        <taxon>Momordica</taxon>
    </lineage>
</organism>
<evidence type="ECO:0000313" key="6">
    <source>
        <dbReference type="Proteomes" id="UP000504603"/>
    </source>
</evidence>
<dbReference type="KEGG" id="mcha:111014145"/>
<keyword evidence="4 5" id="KW-0539">Nucleus</keyword>
<evidence type="ECO:0000313" key="7">
    <source>
        <dbReference type="RefSeq" id="XP_022144465.1"/>
    </source>
</evidence>
<evidence type="ECO:0000256" key="2">
    <source>
        <dbReference type="ARBA" id="ARBA00023015"/>
    </source>
</evidence>
<evidence type="ECO:0000256" key="1">
    <source>
        <dbReference type="ARBA" id="ARBA00004123"/>
    </source>
</evidence>